<protein>
    <submittedName>
        <fullName evidence="4">Isochorismatase</fullName>
    </submittedName>
</protein>
<evidence type="ECO:0000256" key="2">
    <source>
        <dbReference type="ARBA" id="ARBA00022801"/>
    </source>
</evidence>
<dbReference type="GO" id="GO:0016787">
    <property type="term" value="F:hydrolase activity"/>
    <property type="evidence" value="ECO:0007669"/>
    <property type="project" value="UniProtKB-KW"/>
</dbReference>
<dbReference type="Pfam" id="PF00857">
    <property type="entry name" value="Isochorismatase"/>
    <property type="match status" value="1"/>
</dbReference>
<dbReference type="PANTHER" id="PTHR43540:SF1">
    <property type="entry name" value="ISOCHORISMATASE HYDROLASE"/>
    <property type="match status" value="1"/>
</dbReference>
<evidence type="ECO:0000259" key="3">
    <source>
        <dbReference type="Pfam" id="PF00857"/>
    </source>
</evidence>
<gene>
    <name evidence="4" type="ORF">AXX12_11155</name>
</gene>
<organism evidence="4 5">
    <name type="scientific">Anaerosporomusa subterranea</name>
    <dbReference type="NCBI Taxonomy" id="1794912"/>
    <lineage>
        <taxon>Bacteria</taxon>
        <taxon>Bacillati</taxon>
        <taxon>Bacillota</taxon>
        <taxon>Negativicutes</taxon>
        <taxon>Acetonemataceae</taxon>
        <taxon>Anaerosporomusa</taxon>
    </lineage>
</organism>
<name>A0A154BP38_ANASB</name>
<dbReference type="RefSeq" id="WP_066243495.1">
    <property type="nucleotide sequence ID" value="NZ_LSGP01000020.1"/>
</dbReference>
<dbReference type="AlphaFoldDB" id="A0A154BP38"/>
<dbReference type="EMBL" id="LSGP01000020">
    <property type="protein sequence ID" value="KYZ75757.1"/>
    <property type="molecule type" value="Genomic_DNA"/>
</dbReference>
<accession>A0A154BP38</accession>
<dbReference type="SUPFAM" id="SSF52499">
    <property type="entry name" value="Isochorismatase-like hydrolases"/>
    <property type="match status" value="1"/>
</dbReference>
<comment type="caution">
    <text evidence="4">The sequence shown here is derived from an EMBL/GenBank/DDBJ whole genome shotgun (WGS) entry which is preliminary data.</text>
</comment>
<evidence type="ECO:0000256" key="1">
    <source>
        <dbReference type="ARBA" id="ARBA00006336"/>
    </source>
</evidence>
<dbReference type="InterPro" id="IPR000868">
    <property type="entry name" value="Isochorismatase-like_dom"/>
</dbReference>
<evidence type="ECO:0000313" key="4">
    <source>
        <dbReference type="EMBL" id="KYZ75757.1"/>
    </source>
</evidence>
<keyword evidence="5" id="KW-1185">Reference proteome</keyword>
<comment type="similarity">
    <text evidence="1">Belongs to the isochorismatase family.</text>
</comment>
<keyword evidence="2" id="KW-0378">Hydrolase</keyword>
<dbReference type="CDD" id="cd01014">
    <property type="entry name" value="nicotinamidase_related"/>
    <property type="match status" value="1"/>
</dbReference>
<proteinExistence type="inferred from homology"/>
<dbReference type="InterPro" id="IPR036380">
    <property type="entry name" value="Isochorismatase-like_sf"/>
</dbReference>
<sequence>MDTGLLLIDIQNDYFPGGKAELVGSTKAGENARRVLEWAREKGIPIFHVRHTSLRPGATFFLPGTAGAEIHACVRPVLDEGIIEKHFPNSFRETALLDCLRQKQIRRLAVAGMMTHMCVEATVRAAVDLGFECVVLHDACATKDLTFDGLTIAANAVHAAYLAGLAAGYAKVASVGEYISELE</sequence>
<dbReference type="Gene3D" id="3.40.50.850">
    <property type="entry name" value="Isochorismatase-like"/>
    <property type="match status" value="1"/>
</dbReference>
<dbReference type="InterPro" id="IPR050272">
    <property type="entry name" value="Isochorismatase-like_hydrls"/>
</dbReference>
<evidence type="ECO:0000313" key="5">
    <source>
        <dbReference type="Proteomes" id="UP000076268"/>
    </source>
</evidence>
<dbReference type="OrthoDB" id="257098at2"/>
<feature type="domain" description="Isochorismatase-like" evidence="3">
    <location>
        <begin position="4"/>
        <end position="145"/>
    </location>
</feature>
<dbReference type="STRING" id="1794912.AXX12_11155"/>
<dbReference type="Proteomes" id="UP000076268">
    <property type="component" value="Unassembled WGS sequence"/>
</dbReference>
<reference evidence="4 5" key="1">
    <citation type="submission" date="2016-02" db="EMBL/GenBank/DDBJ databases">
        <title>Anaerosporomusa subterraneum gen. nov., sp. nov., a spore-forming obligate anaerobe isolated from saprolite.</title>
        <authorList>
            <person name="Choi J.K."/>
            <person name="Shah M."/>
            <person name="Yee N."/>
        </authorList>
    </citation>
    <scope>NUCLEOTIDE SEQUENCE [LARGE SCALE GENOMIC DNA]</scope>
    <source>
        <strain evidence="4 5">RU4</strain>
    </source>
</reference>
<dbReference type="PANTHER" id="PTHR43540">
    <property type="entry name" value="PEROXYUREIDOACRYLATE/UREIDOACRYLATE AMIDOHYDROLASE-RELATED"/>
    <property type="match status" value="1"/>
</dbReference>